<dbReference type="EMBL" id="CWOW01000003">
    <property type="protein sequence ID" value="CSA12675.1"/>
    <property type="molecule type" value="Genomic_DNA"/>
</dbReference>
<sequence length="59" mass="7002">MLSLARRAEEARLLSSSNSEFQFVELRAFVQQPEIEIHYTPTNNHIRIKLLKPCNERFE</sequence>
<reference evidence="1 2" key="1">
    <citation type="submission" date="2015-07" db="EMBL/GenBank/DDBJ databases">
        <authorList>
            <consortium name="Pathogen Informatics"/>
        </authorList>
    </citation>
    <scope>NUCLEOTIDE SEQUENCE [LARGE SCALE GENOMIC DNA]</scope>
    <source>
        <strain evidence="1 2">A51</strain>
    </source>
</reference>
<protein>
    <submittedName>
        <fullName evidence="1">Uncharacterized protein</fullName>
    </submittedName>
</protein>
<gene>
    <name evidence="1" type="ORF">ERS013165_00795</name>
</gene>
<organism evidence="1 2">
    <name type="scientific">Vibrio cholerae</name>
    <dbReference type="NCBI Taxonomy" id="666"/>
    <lineage>
        <taxon>Bacteria</taxon>
        <taxon>Pseudomonadati</taxon>
        <taxon>Pseudomonadota</taxon>
        <taxon>Gammaproteobacteria</taxon>
        <taxon>Vibrionales</taxon>
        <taxon>Vibrionaceae</taxon>
        <taxon>Vibrio</taxon>
    </lineage>
</organism>
<accession>A0A655V3Q7</accession>
<evidence type="ECO:0000313" key="1">
    <source>
        <dbReference type="EMBL" id="CSA12675.1"/>
    </source>
</evidence>
<name>A0A655V3Q7_VIBCL</name>
<dbReference type="AlphaFoldDB" id="A0A655V3Q7"/>
<evidence type="ECO:0000313" key="2">
    <source>
        <dbReference type="Proteomes" id="UP000044806"/>
    </source>
</evidence>
<dbReference type="Proteomes" id="UP000044806">
    <property type="component" value="Unassembled WGS sequence"/>
</dbReference>
<proteinExistence type="predicted"/>